<sequence>MKVLFSDVTPREELTVNEVAADILSRCLDFHHQVWPERLEECAKFEKVYIDHLMEVEVSGDRALQDIQEQARSGVIEEISTQGALFVITQSYAIEAIQAYAEGNELLAKGLLLDACFWCGNMWGSLGAGKAITQSAKSARSKVASNAAIKKAAKFEPLRNEVYQYVRGNGPWKSMLKAAETISEKSSDKNAGLPLLFKVTAEKRKKYPDYEYPVSSIYKWIREMPGTDALFNEQVR</sequence>
<keyword evidence="2" id="KW-1185">Reference proteome</keyword>
<gene>
    <name evidence="1" type="ORF">VA599_16820</name>
</gene>
<evidence type="ECO:0000313" key="1">
    <source>
        <dbReference type="EMBL" id="MEN7432408.1"/>
    </source>
</evidence>
<dbReference type="RefSeq" id="WP_346789645.1">
    <property type="nucleotide sequence ID" value="NZ_JAYFSJ010000012.1"/>
</dbReference>
<reference evidence="1 2" key="1">
    <citation type="submission" date="2023-12" db="EMBL/GenBank/DDBJ databases">
        <title>Chromobacterium sp. strain TRC.1.1.SA producing antimicrobial pigment.</title>
        <authorList>
            <person name="Verma N."/>
            <person name="Choksket S."/>
            <person name="Pinnaka A.K."/>
            <person name="Korpole S."/>
        </authorList>
    </citation>
    <scope>NUCLEOTIDE SEQUENCE [LARGE SCALE GENOMIC DNA]</scope>
    <source>
        <strain evidence="1 2">TRC1.1.SA</strain>
    </source>
</reference>
<evidence type="ECO:0000313" key="2">
    <source>
        <dbReference type="Proteomes" id="UP001405405"/>
    </source>
</evidence>
<organism evidence="1 2">
    <name type="scientific">Chromobacterium indicum</name>
    <dbReference type="NCBI Taxonomy" id="3110228"/>
    <lineage>
        <taxon>Bacteria</taxon>
        <taxon>Pseudomonadati</taxon>
        <taxon>Pseudomonadota</taxon>
        <taxon>Betaproteobacteria</taxon>
        <taxon>Neisseriales</taxon>
        <taxon>Chromobacteriaceae</taxon>
        <taxon>Chromobacterium</taxon>
    </lineage>
</organism>
<accession>A0ABV0CNA3</accession>
<comment type="caution">
    <text evidence="1">The sequence shown here is derived from an EMBL/GenBank/DDBJ whole genome shotgun (WGS) entry which is preliminary data.</text>
</comment>
<dbReference type="EMBL" id="JAYFSJ010000012">
    <property type="protein sequence ID" value="MEN7432408.1"/>
    <property type="molecule type" value="Genomic_DNA"/>
</dbReference>
<protein>
    <submittedName>
        <fullName evidence="1">Uncharacterized protein</fullName>
    </submittedName>
</protein>
<dbReference type="Proteomes" id="UP001405405">
    <property type="component" value="Unassembled WGS sequence"/>
</dbReference>
<name>A0ABV0CNA3_9NEIS</name>
<proteinExistence type="predicted"/>